<evidence type="ECO:0000256" key="3">
    <source>
        <dbReference type="ARBA" id="ARBA00019439"/>
    </source>
</evidence>
<evidence type="ECO:0000256" key="2">
    <source>
        <dbReference type="ARBA" id="ARBA00009765"/>
    </source>
</evidence>
<dbReference type="SUPFAM" id="SSF144083">
    <property type="entry name" value="Magnesium transport protein CorA, transmembrane region"/>
    <property type="match status" value="1"/>
</dbReference>
<proteinExistence type="inferred from homology"/>
<keyword evidence="5 13" id="KW-1003">Cell membrane</keyword>
<dbReference type="InterPro" id="IPR004488">
    <property type="entry name" value="Mg/Co-transport_prot_CorA"/>
</dbReference>
<dbReference type="InterPro" id="IPR045863">
    <property type="entry name" value="CorA_TM1_TM2"/>
</dbReference>
<dbReference type="GO" id="GO:0005886">
    <property type="term" value="C:plasma membrane"/>
    <property type="evidence" value="ECO:0007669"/>
    <property type="project" value="UniProtKB-SubCell"/>
</dbReference>
<evidence type="ECO:0000256" key="10">
    <source>
        <dbReference type="ARBA" id="ARBA00023065"/>
    </source>
</evidence>
<dbReference type="SUPFAM" id="SSF143865">
    <property type="entry name" value="CorA soluble domain-like"/>
    <property type="match status" value="1"/>
</dbReference>
<dbReference type="Proteomes" id="UP000182888">
    <property type="component" value="Unassembled WGS sequence"/>
</dbReference>
<dbReference type="AlphaFoldDB" id="A0A0K2VT57"/>
<evidence type="ECO:0000256" key="12">
    <source>
        <dbReference type="ARBA" id="ARBA00034269"/>
    </source>
</evidence>
<dbReference type="GO" id="GO:0015087">
    <property type="term" value="F:cobalt ion transmembrane transporter activity"/>
    <property type="evidence" value="ECO:0007669"/>
    <property type="project" value="UniProtKB-UniRule"/>
</dbReference>
<keyword evidence="9 13" id="KW-1133">Transmembrane helix</keyword>
<dbReference type="InterPro" id="IPR050829">
    <property type="entry name" value="CorA_MIT"/>
</dbReference>
<evidence type="ECO:0000256" key="8">
    <source>
        <dbReference type="ARBA" id="ARBA00022842"/>
    </source>
</evidence>
<dbReference type="InterPro" id="IPR045861">
    <property type="entry name" value="CorA_cytoplasmic_dom"/>
</dbReference>
<dbReference type="GO" id="GO:0015095">
    <property type="term" value="F:magnesium ion transmembrane transporter activity"/>
    <property type="evidence" value="ECO:0007669"/>
    <property type="project" value="UniProtKB-UniRule"/>
</dbReference>
<dbReference type="Gene3D" id="1.20.58.340">
    <property type="entry name" value="Magnesium transport protein CorA, transmembrane region"/>
    <property type="match status" value="2"/>
</dbReference>
<comment type="subcellular location">
    <subcellularLocation>
        <location evidence="1">Cell inner membrane</location>
        <topology evidence="1">Multi-pass membrane protein</topology>
    </subcellularLocation>
    <subcellularLocation>
        <location evidence="13">Membrane</location>
        <topology evidence="13">Multi-pass membrane protein</topology>
    </subcellularLocation>
</comment>
<feature type="transmembrane region" description="Helical" evidence="13">
    <location>
        <begin position="262"/>
        <end position="286"/>
    </location>
</feature>
<evidence type="ECO:0000256" key="5">
    <source>
        <dbReference type="ARBA" id="ARBA00022475"/>
    </source>
</evidence>
<comment type="function">
    <text evidence="13">Mediates influx of magnesium ions.</text>
</comment>
<comment type="catalytic activity">
    <reaction evidence="12">
        <text>Mg(2+)(in) = Mg(2+)(out)</text>
        <dbReference type="Rhea" id="RHEA:29827"/>
        <dbReference type="ChEBI" id="CHEBI:18420"/>
    </reaction>
</comment>
<keyword evidence="8 13" id="KW-0460">Magnesium</keyword>
<dbReference type="PANTHER" id="PTHR47685">
    <property type="entry name" value="MAGNESIUM TRANSPORT PROTEIN CORA"/>
    <property type="match status" value="1"/>
</dbReference>
<organism evidence="14 15">
    <name type="scientific">Mesorhizobium plurifarium</name>
    <dbReference type="NCBI Taxonomy" id="69974"/>
    <lineage>
        <taxon>Bacteria</taxon>
        <taxon>Pseudomonadati</taxon>
        <taxon>Pseudomonadota</taxon>
        <taxon>Alphaproteobacteria</taxon>
        <taxon>Hyphomicrobiales</taxon>
        <taxon>Phyllobacteriaceae</taxon>
        <taxon>Mesorhizobium</taxon>
    </lineage>
</organism>
<sequence length="324" mass="36345">MIKTFVVDNDRLRLTEDLAADSDRVVWADLFNPTKEEEARIESWLGIAIPTREEMEEIEISSRLYVEDGGYFMTAVLPAQTEADDPLMSPVTFALAGNRLITIRYHEPKAFKTFPLRAEKVATGCTSGDTILIGLLEAIVDRLADILERAGRDVEAISRDIFEARSTKASKRNRDFQELLKGIGRKEDLASSVRDSLISLQRLAGFLAHVAGQTKMSKDVRARIKTLSRDVLSLADHATFLSQKISFLLDATLGMISIEQNAIIKIFSVAAVIFLPPTLVASIYGMNFDIIPELKWELGYPFAIGLMVVSAILPFWYFRRRGWL</sequence>
<keyword evidence="11 13" id="KW-0472">Membrane</keyword>
<protein>
    <recommendedName>
        <fullName evidence="3 13">Magnesium transport protein CorA</fullName>
    </recommendedName>
</protein>
<keyword evidence="4 13" id="KW-0813">Transport</keyword>
<dbReference type="Gene3D" id="3.30.460.20">
    <property type="entry name" value="CorA soluble domain-like"/>
    <property type="match status" value="1"/>
</dbReference>
<dbReference type="CDD" id="cd12837">
    <property type="entry name" value="EcCorA-like_u1"/>
    <property type="match status" value="1"/>
</dbReference>
<dbReference type="Pfam" id="PF01544">
    <property type="entry name" value="CorA"/>
    <property type="match status" value="1"/>
</dbReference>
<dbReference type="PANTHER" id="PTHR47685:SF1">
    <property type="entry name" value="MAGNESIUM TRANSPORT PROTEIN CORA"/>
    <property type="match status" value="1"/>
</dbReference>
<evidence type="ECO:0000256" key="9">
    <source>
        <dbReference type="ARBA" id="ARBA00022989"/>
    </source>
</evidence>
<evidence type="ECO:0000256" key="4">
    <source>
        <dbReference type="ARBA" id="ARBA00022448"/>
    </source>
</evidence>
<evidence type="ECO:0000256" key="13">
    <source>
        <dbReference type="RuleBase" id="RU362010"/>
    </source>
</evidence>
<evidence type="ECO:0000256" key="6">
    <source>
        <dbReference type="ARBA" id="ARBA00022519"/>
    </source>
</evidence>
<evidence type="ECO:0000256" key="7">
    <source>
        <dbReference type="ARBA" id="ARBA00022692"/>
    </source>
</evidence>
<dbReference type="EMBL" id="CCND01000008">
    <property type="protein sequence ID" value="CDX52792.1"/>
    <property type="molecule type" value="Genomic_DNA"/>
</dbReference>
<keyword evidence="7 13" id="KW-0812">Transmembrane</keyword>
<keyword evidence="6" id="KW-0997">Cell inner membrane</keyword>
<dbReference type="GO" id="GO:0015099">
    <property type="term" value="F:nickel cation transmembrane transporter activity"/>
    <property type="evidence" value="ECO:0007669"/>
    <property type="project" value="TreeGrafter"/>
</dbReference>
<evidence type="ECO:0000313" key="15">
    <source>
        <dbReference type="Proteomes" id="UP000182888"/>
    </source>
</evidence>
<accession>A0A0K2VT57</accession>
<gene>
    <name evidence="13" type="primary">corA</name>
    <name evidence="14" type="ORF">MPL1032_160039</name>
</gene>
<dbReference type="NCBIfam" id="TIGR00383">
    <property type="entry name" value="corA"/>
    <property type="match status" value="1"/>
</dbReference>
<dbReference type="InterPro" id="IPR002523">
    <property type="entry name" value="MgTranspt_CorA/ZnTranspt_ZntB"/>
</dbReference>
<dbReference type="FunFam" id="1.20.58.340:FF:000001">
    <property type="entry name" value="Magnesium transport protein CorA"/>
    <property type="match status" value="1"/>
</dbReference>
<reference evidence="15" key="1">
    <citation type="submission" date="2014-08" db="EMBL/GenBank/DDBJ databases">
        <authorList>
            <person name="Edwards T."/>
        </authorList>
    </citation>
    <scope>NUCLEOTIDE SEQUENCE [LARGE SCALE GENOMIC DNA]</scope>
</reference>
<keyword evidence="10 13" id="KW-0406">Ion transport</keyword>
<evidence type="ECO:0000256" key="1">
    <source>
        <dbReference type="ARBA" id="ARBA00004429"/>
    </source>
</evidence>
<feature type="transmembrane region" description="Helical" evidence="13">
    <location>
        <begin position="298"/>
        <end position="318"/>
    </location>
</feature>
<evidence type="ECO:0000313" key="14">
    <source>
        <dbReference type="EMBL" id="CDX52792.1"/>
    </source>
</evidence>
<evidence type="ECO:0000256" key="11">
    <source>
        <dbReference type="ARBA" id="ARBA00023136"/>
    </source>
</evidence>
<comment type="similarity">
    <text evidence="2 13">Belongs to the CorA metal ion transporter (MIT) (TC 1.A.35) family.</text>
</comment>
<name>A0A0K2VT57_MESPL</name>